<protein>
    <submittedName>
        <fullName evidence="1">Putative cnidarian restricted protein</fullName>
    </submittedName>
</protein>
<dbReference type="AlphaFoldDB" id="A0A069DLS5"/>
<organism evidence="1">
    <name type="scientific">Clytia hemisphaerica</name>
    <dbReference type="NCBI Taxonomy" id="252671"/>
    <lineage>
        <taxon>Eukaryota</taxon>
        <taxon>Metazoa</taxon>
        <taxon>Cnidaria</taxon>
        <taxon>Hydrozoa</taxon>
        <taxon>Hydroidolina</taxon>
        <taxon>Leptothecata</taxon>
        <taxon>Obeliida</taxon>
        <taxon>Clytiidae</taxon>
        <taxon>Clytia</taxon>
    </lineage>
</organism>
<feature type="non-terminal residue" evidence="1">
    <location>
        <position position="98"/>
    </location>
</feature>
<accession>A0A069DLS5</accession>
<sequence length="98" mass="11427">MNSFSIFNFCQKNEGWRFSFLRVTFLSSCCAIQVDGGLKNDKSAVWLLACSHPLYNISITYSHITYYTVRLEFERICCCHTWFLIINWQSASLSLSHL</sequence>
<evidence type="ECO:0000313" key="1">
    <source>
        <dbReference type="EMBL" id="JAC84883.1"/>
    </source>
</evidence>
<reference evidence="1" key="1">
    <citation type="journal article" date="2014" name="PLoS Genet.">
        <title>Differential Responses to Wnt and PCP Disruption Predict Expression and Developmental Function of Conserved and Novel Genes in a Cnidarian.</title>
        <authorList>
            <person name="Lapebie P."/>
            <person name="Ruggiero A."/>
            <person name="Barreau C."/>
            <person name="Chevalier S."/>
            <person name="Chang P."/>
            <person name="Dru P."/>
            <person name="Houliston E."/>
            <person name="Momose T."/>
        </authorList>
    </citation>
    <scope>NUCLEOTIDE SEQUENCE</scope>
</reference>
<dbReference type="EMBL" id="GBGP01000316">
    <property type="protein sequence ID" value="JAC84883.1"/>
    <property type="molecule type" value="mRNA"/>
</dbReference>
<proteinExistence type="evidence at transcript level"/>
<name>A0A069DLS5_9CNID</name>